<proteinExistence type="predicted"/>
<protein>
    <submittedName>
        <fullName evidence="1">Uncharacterized protein</fullName>
    </submittedName>
</protein>
<comment type="caution">
    <text evidence="1">The sequence shown here is derived from an EMBL/GenBank/DDBJ whole genome shotgun (WGS) entry which is preliminary data.</text>
</comment>
<keyword evidence="2" id="KW-1185">Reference proteome</keyword>
<reference evidence="1 2" key="1">
    <citation type="submission" date="2019-04" db="EMBL/GenBank/DDBJ databases">
        <title>A novel phosphate-accumulating bacterium identified in bioreactor for phosphate removal from wastewater.</title>
        <authorList>
            <person name="Kotlyarov R.Y."/>
            <person name="Beletsky A.V."/>
            <person name="Kallistova A.Y."/>
            <person name="Dorofeev A.G."/>
            <person name="Nikolaev Y.Y."/>
            <person name="Pimenov N.V."/>
            <person name="Ravin N.V."/>
            <person name="Mardanov A.V."/>
        </authorList>
    </citation>
    <scope>NUCLEOTIDE SEQUENCE [LARGE SCALE GENOMIC DNA]</scope>
    <source>
        <strain evidence="1 2">Bin19</strain>
    </source>
</reference>
<evidence type="ECO:0000313" key="2">
    <source>
        <dbReference type="Proteomes" id="UP000306324"/>
    </source>
</evidence>
<evidence type="ECO:0000313" key="1">
    <source>
        <dbReference type="EMBL" id="TMQ77645.1"/>
    </source>
</evidence>
<dbReference type="AlphaFoldDB" id="A0A5S4EQL0"/>
<organism evidence="1 2">
    <name type="scientific">Candidatus Accumulibacter phosphatis</name>
    <dbReference type="NCBI Taxonomy" id="327160"/>
    <lineage>
        <taxon>Bacteria</taxon>
        <taxon>Pseudomonadati</taxon>
        <taxon>Pseudomonadota</taxon>
        <taxon>Betaproteobacteria</taxon>
        <taxon>Candidatus Accumulibacter</taxon>
    </lineage>
</organism>
<sequence length="44" mass="5095">MPFYEADDLVEVFMFVNTTDQSPRMRFACHHVHRGADHEAVSSI</sequence>
<gene>
    <name evidence="1" type="ORF">ACCUM_2846</name>
</gene>
<dbReference type="EMBL" id="SWAD01000020">
    <property type="protein sequence ID" value="TMQ77645.1"/>
    <property type="molecule type" value="Genomic_DNA"/>
</dbReference>
<name>A0A5S4EQL0_9PROT</name>
<dbReference type="Proteomes" id="UP000306324">
    <property type="component" value="Unassembled WGS sequence"/>
</dbReference>
<accession>A0A5S4EQL0</accession>